<dbReference type="InterPro" id="IPR018895">
    <property type="entry name" value="DUF2474"/>
</dbReference>
<keyword evidence="1" id="KW-1133">Transmembrane helix</keyword>
<evidence type="ECO:0000256" key="1">
    <source>
        <dbReference type="SAM" id="Phobius"/>
    </source>
</evidence>
<gene>
    <name evidence="2" type="ORF">POM99_05455</name>
</gene>
<evidence type="ECO:0000313" key="2">
    <source>
        <dbReference type="EMBL" id="MDF8332643.1"/>
    </source>
</evidence>
<keyword evidence="1" id="KW-0812">Transmembrane</keyword>
<accession>A0ABT6CH82</accession>
<reference evidence="2 3" key="1">
    <citation type="submission" date="2023-03" db="EMBL/GenBank/DDBJ databases">
        <title>Novosphingobium cyanobacteriorum sp. nov., isolated from a eutrophic reservoir during the Microcystis bloom period.</title>
        <authorList>
            <person name="Kang M."/>
            <person name="Le V."/>
            <person name="Ko S.-R."/>
            <person name="Lee S.-A."/>
            <person name="Ahn C.-Y."/>
        </authorList>
    </citation>
    <scope>NUCLEOTIDE SEQUENCE [LARGE SCALE GENOMIC DNA]</scope>
    <source>
        <strain evidence="2 3">HBC54</strain>
    </source>
</reference>
<dbReference type="Pfam" id="PF10617">
    <property type="entry name" value="DUF2474"/>
    <property type="match status" value="1"/>
</dbReference>
<proteinExistence type="predicted"/>
<organism evidence="2 3">
    <name type="scientific">Novosphingobium cyanobacteriorum</name>
    <dbReference type="NCBI Taxonomy" id="3024215"/>
    <lineage>
        <taxon>Bacteria</taxon>
        <taxon>Pseudomonadati</taxon>
        <taxon>Pseudomonadota</taxon>
        <taxon>Alphaproteobacteria</taxon>
        <taxon>Sphingomonadales</taxon>
        <taxon>Sphingomonadaceae</taxon>
        <taxon>Novosphingobium</taxon>
    </lineage>
</organism>
<keyword evidence="3" id="KW-1185">Reference proteome</keyword>
<evidence type="ECO:0000313" key="3">
    <source>
        <dbReference type="Proteomes" id="UP001222770"/>
    </source>
</evidence>
<comment type="caution">
    <text evidence="2">The sequence shown here is derived from an EMBL/GenBank/DDBJ whole genome shotgun (WGS) entry which is preliminary data.</text>
</comment>
<dbReference type="EMBL" id="JAROCY010000004">
    <property type="protein sequence ID" value="MDF8332643.1"/>
    <property type="molecule type" value="Genomic_DNA"/>
</dbReference>
<keyword evidence="1" id="KW-0472">Membrane</keyword>
<sequence>MAIIDPRLDPDGAQGAPLWRRLAWMAGIWAASVVTLGVVAGVLRMWLW</sequence>
<protein>
    <submittedName>
        <fullName evidence="2">DUF2474 domain-containing protein</fullName>
    </submittedName>
</protein>
<name>A0ABT6CH82_9SPHN</name>
<dbReference type="RefSeq" id="WP_277275849.1">
    <property type="nucleotide sequence ID" value="NZ_JAROCY010000004.1"/>
</dbReference>
<feature type="transmembrane region" description="Helical" evidence="1">
    <location>
        <begin position="22"/>
        <end position="47"/>
    </location>
</feature>
<dbReference type="Proteomes" id="UP001222770">
    <property type="component" value="Unassembled WGS sequence"/>
</dbReference>